<keyword evidence="2" id="KW-0067">ATP-binding</keyword>
<proteinExistence type="predicted"/>
<keyword evidence="5" id="KW-1185">Reference proteome</keyword>
<organism evidence="4 5">
    <name type="scientific">Favolaschia claudopus</name>
    <dbReference type="NCBI Taxonomy" id="2862362"/>
    <lineage>
        <taxon>Eukaryota</taxon>
        <taxon>Fungi</taxon>
        <taxon>Dikarya</taxon>
        <taxon>Basidiomycota</taxon>
        <taxon>Agaricomycotina</taxon>
        <taxon>Agaricomycetes</taxon>
        <taxon>Agaricomycetidae</taxon>
        <taxon>Agaricales</taxon>
        <taxon>Marasmiineae</taxon>
        <taxon>Mycenaceae</taxon>
        <taxon>Favolaschia</taxon>
    </lineage>
</organism>
<gene>
    <name evidence="4" type="ORF">R3P38DRAFT_3231265</name>
</gene>
<name>A0AAV9ZKW9_9AGAR</name>
<accession>A0AAV9ZKW9</accession>
<comment type="caution">
    <text evidence="4">The sequence shown here is derived from an EMBL/GenBank/DDBJ whole genome shotgun (WGS) entry which is preliminary data.</text>
</comment>
<dbReference type="EMBL" id="JAWWNJ010000134">
    <property type="protein sequence ID" value="KAK6984873.1"/>
    <property type="molecule type" value="Genomic_DNA"/>
</dbReference>
<evidence type="ECO:0000259" key="3">
    <source>
        <dbReference type="Pfam" id="PF25426"/>
    </source>
</evidence>
<evidence type="ECO:0000313" key="4">
    <source>
        <dbReference type="EMBL" id="KAK6984873.1"/>
    </source>
</evidence>
<dbReference type="Pfam" id="PF25426">
    <property type="entry name" value="AAA_lid_BCS1"/>
    <property type="match status" value="1"/>
</dbReference>
<feature type="domain" description="Mitochondrial chaperone BCS1-like ATPase lid" evidence="3">
    <location>
        <begin position="83"/>
        <end position="152"/>
    </location>
</feature>
<evidence type="ECO:0000313" key="5">
    <source>
        <dbReference type="Proteomes" id="UP001362999"/>
    </source>
</evidence>
<protein>
    <recommendedName>
        <fullName evidence="3">Mitochondrial chaperone BCS1-like ATPase lid domain-containing protein</fullName>
    </recommendedName>
</protein>
<dbReference type="AlphaFoldDB" id="A0AAV9ZKW9"/>
<dbReference type="GO" id="GO:0005524">
    <property type="term" value="F:ATP binding"/>
    <property type="evidence" value="ECO:0007669"/>
    <property type="project" value="UniProtKB-KW"/>
</dbReference>
<dbReference type="InterPro" id="IPR057495">
    <property type="entry name" value="AAA_lid_BCS1"/>
</dbReference>
<dbReference type="Proteomes" id="UP001362999">
    <property type="component" value="Unassembled WGS sequence"/>
</dbReference>
<evidence type="ECO:0000256" key="2">
    <source>
        <dbReference type="ARBA" id="ARBA00022840"/>
    </source>
</evidence>
<evidence type="ECO:0000256" key="1">
    <source>
        <dbReference type="ARBA" id="ARBA00022741"/>
    </source>
</evidence>
<reference evidence="4 5" key="1">
    <citation type="journal article" date="2024" name="J Genomics">
        <title>Draft genome sequencing and assembly of Favolaschia claudopus CIRM-BRFM 2984 isolated from oak limbs.</title>
        <authorList>
            <person name="Navarro D."/>
            <person name="Drula E."/>
            <person name="Chaduli D."/>
            <person name="Cazenave R."/>
            <person name="Ahrendt S."/>
            <person name="Wang J."/>
            <person name="Lipzen A."/>
            <person name="Daum C."/>
            <person name="Barry K."/>
            <person name="Grigoriev I.V."/>
            <person name="Favel A."/>
            <person name="Rosso M.N."/>
            <person name="Martin F."/>
        </authorList>
    </citation>
    <scope>NUCLEOTIDE SEQUENCE [LARGE SCALE GENOMIC DNA]</scope>
    <source>
        <strain evidence="4 5">CIRM-BRFM 2984</strain>
    </source>
</reference>
<keyword evidence="1" id="KW-0547">Nucleotide-binding</keyword>
<sequence>MELLQCRYTSQLQLDSIVHPILSLPSELTYEICAKYPRKGVIVQRGVKRAQELKKKYDKRLYDVAEEDVSVPDSYFPPNQRLQIEQVFKRFYPVGFDGGAAFSVATYTQTTVEECALKFAQTIPARMYSIAQIQGYLLTKKMDPVGALEGVDAWLKAQDEEKRMINELKDKRKAERAEKLILRRGKVAVAVALTDKAREGS</sequence>